<feature type="signal peptide" evidence="1">
    <location>
        <begin position="1"/>
        <end position="20"/>
    </location>
</feature>
<keyword evidence="1" id="KW-0732">Signal</keyword>
<proteinExistence type="predicted"/>
<sequence length="127" mass="14572">MKNFTLTLYFLLALAVSAVAQNTPQNPAMEKATTDLTRLMAESMALNEVDYIKLKAINTERLTLTTEVEKLYADDEVMLNSRLQEIEEEYEEKVFKILNSRQVAAYAEFKQRPEANFTTLTQKIKGQ</sequence>
<evidence type="ECO:0000256" key="1">
    <source>
        <dbReference type="SAM" id="SignalP"/>
    </source>
</evidence>
<accession>A0ABW2DNY2</accession>
<evidence type="ECO:0000313" key="3">
    <source>
        <dbReference type="Proteomes" id="UP001596405"/>
    </source>
</evidence>
<gene>
    <name evidence="2" type="ORF">ACFQHR_14145</name>
</gene>
<reference evidence="3" key="1">
    <citation type="journal article" date="2019" name="Int. J. Syst. Evol. Microbiol.">
        <title>The Global Catalogue of Microorganisms (GCM) 10K type strain sequencing project: providing services to taxonomists for standard genome sequencing and annotation.</title>
        <authorList>
            <consortium name="The Broad Institute Genomics Platform"/>
            <consortium name="The Broad Institute Genome Sequencing Center for Infectious Disease"/>
            <person name="Wu L."/>
            <person name="Ma J."/>
        </authorList>
    </citation>
    <scope>NUCLEOTIDE SEQUENCE [LARGE SCALE GENOMIC DNA]</scope>
    <source>
        <strain evidence="3">CGMCC 4.7393</strain>
    </source>
</reference>
<comment type="caution">
    <text evidence="2">The sequence shown here is derived from an EMBL/GenBank/DDBJ whole genome shotgun (WGS) entry which is preliminary data.</text>
</comment>
<organism evidence="2 3">
    <name type="scientific">Rufibacter roseus</name>
    <dbReference type="NCBI Taxonomy" id="1567108"/>
    <lineage>
        <taxon>Bacteria</taxon>
        <taxon>Pseudomonadati</taxon>
        <taxon>Bacteroidota</taxon>
        <taxon>Cytophagia</taxon>
        <taxon>Cytophagales</taxon>
        <taxon>Hymenobacteraceae</taxon>
        <taxon>Rufibacter</taxon>
    </lineage>
</organism>
<dbReference type="Proteomes" id="UP001596405">
    <property type="component" value="Unassembled WGS sequence"/>
</dbReference>
<dbReference type="RefSeq" id="WP_066623387.1">
    <property type="nucleotide sequence ID" value="NZ_JBHSYQ010000006.1"/>
</dbReference>
<protein>
    <recommendedName>
        <fullName evidence="4">DUF4168 domain-containing protein</fullName>
    </recommendedName>
</protein>
<feature type="chain" id="PRO_5045063671" description="DUF4168 domain-containing protein" evidence="1">
    <location>
        <begin position="21"/>
        <end position="127"/>
    </location>
</feature>
<keyword evidence="3" id="KW-1185">Reference proteome</keyword>
<name>A0ABW2DNY2_9BACT</name>
<evidence type="ECO:0000313" key="2">
    <source>
        <dbReference type="EMBL" id="MFC6998773.1"/>
    </source>
</evidence>
<dbReference type="EMBL" id="JBHSYQ010000006">
    <property type="protein sequence ID" value="MFC6998773.1"/>
    <property type="molecule type" value="Genomic_DNA"/>
</dbReference>
<evidence type="ECO:0008006" key="4">
    <source>
        <dbReference type="Google" id="ProtNLM"/>
    </source>
</evidence>